<feature type="region of interest" description="Disordered" evidence="3">
    <location>
        <begin position="141"/>
        <end position="168"/>
    </location>
</feature>
<accession>A7T587</accession>
<evidence type="ECO:0000256" key="1">
    <source>
        <dbReference type="ARBA" id="ARBA00004906"/>
    </source>
</evidence>
<dbReference type="PANTHER" id="PTHR46550">
    <property type="entry name" value="F-BOX ONLY PROTEIN 3"/>
    <property type="match status" value="1"/>
</dbReference>
<dbReference type="InterPro" id="IPR052121">
    <property type="entry name" value="F-box_SCF_Substrate_Recog"/>
</dbReference>
<dbReference type="Gene3D" id="1.20.120.520">
    <property type="entry name" value="nmb1532 protein domain like"/>
    <property type="match status" value="1"/>
</dbReference>
<feature type="non-terminal residue" evidence="5">
    <location>
        <position position="1"/>
    </location>
</feature>
<dbReference type="CDD" id="cd22118">
    <property type="entry name" value="F-box_FBXL5"/>
    <property type="match status" value="1"/>
</dbReference>
<proteinExistence type="predicted"/>
<dbReference type="InterPro" id="IPR012312">
    <property type="entry name" value="Hemerythrin-like"/>
</dbReference>
<comment type="pathway">
    <text evidence="1">Protein modification; protein ubiquitination.</text>
</comment>
<gene>
    <name evidence="5" type="ORF">NEMVEDRAFT_v1g2244</name>
</gene>
<keyword evidence="6" id="KW-1185">Reference proteome</keyword>
<dbReference type="Pfam" id="PF12937">
    <property type="entry name" value="F-box-like"/>
    <property type="match status" value="1"/>
</dbReference>
<evidence type="ECO:0000259" key="4">
    <source>
        <dbReference type="PROSITE" id="PS50181"/>
    </source>
</evidence>
<dbReference type="PANTHER" id="PTHR46550:SF1">
    <property type="entry name" value="F-BOX PROTEIN 3"/>
    <property type="match status" value="1"/>
</dbReference>
<dbReference type="SUPFAM" id="SSF81383">
    <property type="entry name" value="F-box domain"/>
    <property type="match status" value="1"/>
</dbReference>
<dbReference type="InterPro" id="IPR001810">
    <property type="entry name" value="F-box_dom"/>
</dbReference>
<reference evidence="5 6" key="1">
    <citation type="journal article" date="2007" name="Science">
        <title>Sea anemone genome reveals ancestral eumetazoan gene repertoire and genomic organization.</title>
        <authorList>
            <person name="Putnam N.H."/>
            <person name="Srivastava M."/>
            <person name="Hellsten U."/>
            <person name="Dirks B."/>
            <person name="Chapman J."/>
            <person name="Salamov A."/>
            <person name="Terry A."/>
            <person name="Shapiro H."/>
            <person name="Lindquist E."/>
            <person name="Kapitonov V.V."/>
            <person name="Jurka J."/>
            <person name="Genikhovich G."/>
            <person name="Grigoriev I.V."/>
            <person name="Lucas S.M."/>
            <person name="Steele R.E."/>
            <person name="Finnerty J.R."/>
            <person name="Technau U."/>
            <person name="Martindale M.Q."/>
            <person name="Rokhsar D.S."/>
        </authorList>
    </citation>
    <scope>NUCLEOTIDE SEQUENCE [LARGE SCALE GENOMIC DNA]</scope>
    <source>
        <strain evidence="6">CH2 X CH6</strain>
    </source>
</reference>
<evidence type="ECO:0000256" key="2">
    <source>
        <dbReference type="ARBA" id="ARBA00022786"/>
    </source>
</evidence>
<evidence type="ECO:0000313" key="5">
    <source>
        <dbReference type="EMBL" id="EDO28876.1"/>
    </source>
</evidence>
<dbReference type="InterPro" id="IPR036047">
    <property type="entry name" value="F-box-like_dom_sf"/>
</dbReference>
<feature type="non-terminal residue" evidence="5">
    <location>
        <position position="233"/>
    </location>
</feature>
<evidence type="ECO:0000256" key="3">
    <source>
        <dbReference type="SAM" id="MobiDB-lite"/>
    </source>
</evidence>
<dbReference type="EMBL" id="DS471084">
    <property type="protein sequence ID" value="EDO28876.1"/>
    <property type="molecule type" value="Genomic_DNA"/>
</dbReference>
<dbReference type="eggNOG" id="ENOG502QS5I">
    <property type="taxonomic scope" value="Eukaryota"/>
</dbReference>
<dbReference type="Proteomes" id="UP000001593">
    <property type="component" value="Unassembled WGS sequence"/>
</dbReference>
<sequence length="233" mass="27263">QISTANFRDSSSLGRLLSSFYDIFQELKHHEEVENSCIMRTLQRRLTDDQIRAIVKDVHKHSHVQEILALIRKGFKKTNKSKTLLTMINYETKLKRAIDEFERDIIPHMKHEEEVFQPLLMEYFTFAELKSIREEVVEPPKHFDNKSTCNKQLSDSESTTDNDSDNVVAQSNGKLKAKSTQVTLIHNLPPEILNKIFSYLNPKDLCRTSQVCKSWSVFAKDGQLWKHLYPVRW</sequence>
<dbReference type="PROSITE" id="PS50181">
    <property type="entry name" value="FBOX"/>
    <property type="match status" value="1"/>
</dbReference>
<dbReference type="PhylomeDB" id="A7T587"/>
<dbReference type="SMART" id="SM00256">
    <property type="entry name" value="FBOX"/>
    <property type="match status" value="1"/>
</dbReference>
<evidence type="ECO:0000313" key="6">
    <source>
        <dbReference type="Proteomes" id="UP000001593"/>
    </source>
</evidence>
<dbReference type="Gene3D" id="1.20.1280.50">
    <property type="match status" value="1"/>
</dbReference>
<protein>
    <recommendedName>
        <fullName evidence="4">F-box domain-containing protein</fullName>
    </recommendedName>
</protein>
<feature type="domain" description="F-box" evidence="4">
    <location>
        <begin position="182"/>
        <end position="228"/>
    </location>
</feature>
<dbReference type="InParanoid" id="A7T587"/>
<dbReference type="HOGENOM" id="CLU_104038_0_0_1"/>
<dbReference type="FunFam" id="1.20.1280.50:FF:000089">
    <property type="entry name" value="F-box and leucine-rich repeat protein 5"/>
    <property type="match status" value="1"/>
</dbReference>
<dbReference type="AlphaFoldDB" id="A7T587"/>
<dbReference type="Pfam" id="PF01814">
    <property type="entry name" value="Hemerythrin"/>
    <property type="match status" value="1"/>
</dbReference>
<organism evidence="5 6">
    <name type="scientific">Nematostella vectensis</name>
    <name type="common">Starlet sea anemone</name>
    <dbReference type="NCBI Taxonomy" id="45351"/>
    <lineage>
        <taxon>Eukaryota</taxon>
        <taxon>Metazoa</taxon>
        <taxon>Cnidaria</taxon>
        <taxon>Anthozoa</taxon>
        <taxon>Hexacorallia</taxon>
        <taxon>Actiniaria</taxon>
        <taxon>Edwardsiidae</taxon>
        <taxon>Nematostella</taxon>
    </lineage>
</organism>
<dbReference type="OMA" id="XVLTLGG"/>
<name>A7T587_NEMVE</name>
<keyword evidence="2" id="KW-0833">Ubl conjugation pathway</keyword>
<dbReference type="STRING" id="45351.A7T587"/>